<dbReference type="Pfam" id="PF02627">
    <property type="entry name" value="CMD"/>
    <property type="match status" value="1"/>
</dbReference>
<dbReference type="Gene3D" id="1.20.1290.10">
    <property type="entry name" value="AhpD-like"/>
    <property type="match status" value="1"/>
</dbReference>
<dbReference type="SUPFAM" id="SSF69118">
    <property type="entry name" value="AhpD-like"/>
    <property type="match status" value="1"/>
</dbReference>
<evidence type="ECO:0000313" key="2">
    <source>
        <dbReference type="EMBL" id="WOF15227.1"/>
    </source>
</evidence>
<protein>
    <submittedName>
        <fullName evidence="2">Carboxymuconolactone decarboxylase family protein</fullName>
    </submittedName>
</protein>
<sequence>MGGMEDLEKNIGKVPLIFRELADMDPEMHDKILAIDNMIWGDGALTRQHKKIIAIAIAASLRDGDAVSAQMAGAKNLGIKKEEIEEGLKVAFLLSGMPAYVQGRAKLEKLYQ</sequence>
<dbReference type="EMBL" id="CP043875">
    <property type="protein sequence ID" value="WOF15227.1"/>
    <property type="molecule type" value="Genomic_DNA"/>
</dbReference>
<keyword evidence="3" id="KW-1185">Reference proteome</keyword>
<proteinExistence type="predicted"/>
<reference evidence="2 3" key="1">
    <citation type="submission" date="2019-09" db="EMBL/GenBank/DDBJ databases">
        <title>The complete genome of Methanoplanus sp. FWC-SCC4.</title>
        <authorList>
            <person name="Chen S.-C."/>
            <person name="Zhou Y.-Z."/>
            <person name="Lai M.-C."/>
        </authorList>
    </citation>
    <scope>NUCLEOTIDE SEQUENCE [LARGE SCALE GENOMIC DNA]</scope>
    <source>
        <strain evidence="2 3">FWC-SCC4</strain>
    </source>
</reference>
<dbReference type="InterPro" id="IPR029032">
    <property type="entry name" value="AhpD-like"/>
</dbReference>
<dbReference type="GO" id="GO:0051920">
    <property type="term" value="F:peroxiredoxin activity"/>
    <property type="evidence" value="ECO:0007669"/>
    <property type="project" value="InterPro"/>
</dbReference>
<dbReference type="AlphaFoldDB" id="A0AA97FAZ0"/>
<dbReference type="GeneID" id="85228565"/>
<dbReference type="RefSeq" id="WP_317136795.1">
    <property type="nucleotide sequence ID" value="NZ_CP043875.1"/>
</dbReference>
<evidence type="ECO:0000259" key="1">
    <source>
        <dbReference type="Pfam" id="PF02627"/>
    </source>
</evidence>
<dbReference type="InterPro" id="IPR003779">
    <property type="entry name" value="CMD-like"/>
</dbReference>
<dbReference type="Proteomes" id="UP001301797">
    <property type="component" value="Chromosome"/>
</dbReference>
<gene>
    <name evidence="2" type="ORF">F1737_00310</name>
</gene>
<evidence type="ECO:0000313" key="3">
    <source>
        <dbReference type="Proteomes" id="UP001301797"/>
    </source>
</evidence>
<dbReference type="PANTHER" id="PTHR33930:SF2">
    <property type="entry name" value="BLR3452 PROTEIN"/>
    <property type="match status" value="1"/>
</dbReference>
<dbReference type="KEGG" id="mefw:F1737_00310"/>
<name>A0AA97FAZ0_9EURY</name>
<feature type="domain" description="Carboxymuconolactone decarboxylase-like" evidence="1">
    <location>
        <begin position="26"/>
        <end position="105"/>
    </location>
</feature>
<accession>A0AA97FAZ0</accession>
<organism evidence="2 3">
    <name type="scientific">Methanochimaera problematica</name>
    <dbReference type="NCBI Taxonomy" id="2609417"/>
    <lineage>
        <taxon>Archaea</taxon>
        <taxon>Methanobacteriati</taxon>
        <taxon>Methanobacteriota</taxon>
        <taxon>Stenosarchaea group</taxon>
        <taxon>Methanomicrobia</taxon>
        <taxon>Methanomicrobiales</taxon>
        <taxon>Methanomicrobiaceae</taxon>
        <taxon>Methanochimaera</taxon>
    </lineage>
</organism>
<dbReference type="PANTHER" id="PTHR33930">
    <property type="entry name" value="ALKYL HYDROPEROXIDE REDUCTASE AHPD"/>
    <property type="match status" value="1"/>
</dbReference>